<reference evidence="5 6" key="1">
    <citation type="submission" date="2019-08" db="EMBL/GenBank/DDBJ databases">
        <title>Hyperibacter terrae gen. nov., sp. nov. and Hyperibacter viscosus sp. nov., two new members in the family Rhodospirillaceae isolated from the rhizosphere of Hypericum perforatum.</title>
        <authorList>
            <person name="Noviana Z."/>
        </authorList>
    </citation>
    <scope>NUCLEOTIDE SEQUENCE [LARGE SCALE GENOMIC DNA]</scope>
    <source>
        <strain evidence="5 6">R5959</strain>
    </source>
</reference>
<dbReference type="AlphaFoldDB" id="A0A5J6N4E3"/>
<dbReference type="SUPFAM" id="SSF53822">
    <property type="entry name" value="Periplasmic binding protein-like I"/>
    <property type="match status" value="1"/>
</dbReference>
<dbReference type="Gene3D" id="3.40.50.2300">
    <property type="match status" value="2"/>
</dbReference>
<dbReference type="Pfam" id="PF13407">
    <property type="entry name" value="Peripla_BP_4"/>
    <property type="match status" value="1"/>
</dbReference>
<keyword evidence="6" id="KW-1185">Reference proteome</keyword>
<gene>
    <name evidence="5" type="ORF">FRZ61_16950</name>
</gene>
<dbReference type="KEGG" id="hadh:FRZ61_16950"/>
<feature type="domain" description="Periplasmic binding protein" evidence="4">
    <location>
        <begin position="63"/>
        <end position="315"/>
    </location>
</feature>
<dbReference type="GO" id="GO:0030313">
    <property type="term" value="C:cell envelope"/>
    <property type="evidence" value="ECO:0007669"/>
    <property type="project" value="UniProtKB-SubCell"/>
</dbReference>
<evidence type="ECO:0000256" key="2">
    <source>
        <dbReference type="ARBA" id="ARBA00007639"/>
    </source>
</evidence>
<dbReference type="InterPro" id="IPR019546">
    <property type="entry name" value="TAT_signal_bac_arc"/>
</dbReference>
<proteinExistence type="inferred from homology"/>
<accession>A0A5J6N4E3</accession>
<evidence type="ECO:0000256" key="3">
    <source>
        <dbReference type="ARBA" id="ARBA00022729"/>
    </source>
</evidence>
<comment type="subcellular location">
    <subcellularLocation>
        <location evidence="1">Cell envelope</location>
    </subcellularLocation>
</comment>
<dbReference type="PANTHER" id="PTHR46847:SF1">
    <property type="entry name" value="D-ALLOSE-BINDING PERIPLASMIC PROTEIN-RELATED"/>
    <property type="match status" value="1"/>
</dbReference>
<sequence length="357" mass="39645">MREWLDVSRREFMQRISVGAASAAVASSVMAKSISADELRDHVQVADSGKKVKVGIGLNYGPFNQPWRRGCWRLVKTVLDGGGEIVAVRGEPSKDSEQQSERQLLDRGIDVLCLGIYSQESETAFIVDEAKKRGIKTVGFAVPVKDSPAVVEDTWGTAMVMGYQIQNVLQRQGTLVQTAEDRGFYTPFDMEGDLLELMTKYEPRMKVLPFMPGSTSTNDQISKGRENALALLQANPDPNSIQAIVSWWWPLTLGAVQALKQMNRKDIKVFNHYFSDQFLGEFQNPDNTIEFSTDTPWHIMGDKTGELALALGRGEDVKPNVYHVPVTSITKDQAAKSLAEIQDMDKQAIALLKQYGG</sequence>
<organism evidence="5 6">
    <name type="scientific">Hypericibacter adhaerens</name>
    <dbReference type="NCBI Taxonomy" id="2602016"/>
    <lineage>
        <taxon>Bacteria</taxon>
        <taxon>Pseudomonadati</taxon>
        <taxon>Pseudomonadota</taxon>
        <taxon>Alphaproteobacteria</taxon>
        <taxon>Rhodospirillales</taxon>
        <taxon>Dongiaceae</taxon>
        <taxon>Hypericibacter</taxon>
    </lineage>
</organism>
<evidence type="ECO:0000256" key="1">
    <source>
        <dbReference type="ARBA" id="ARBA00004196"/>
    </source>
</evidence>
<protein>
    <recommendedName>
        <fullName evidence="4">Periplasmic binding protein domain-containing protein</fullName>
    </recommendedName>
</protein>
<evidence type="ECO:0000313" key="6">
    <source>
        <dbReference type="Proteomes" id="UP000325797"/>
    </source>
</evidence>
<dbReference type="EMBL" id="CP042582">
    <property type="protein sequence ID" value="QEX21766.1"/>
    <property type="molecule type" value="Genomic_DNA"/>
</dbReference>
<dbReference type="InterPro" id="IPR028082">
    <property type="entry name" value="Peripla_BP_I"/>
</dbReference>
<name>A0A5J6N4E3_9PROT</name>
<dbReference type="InterPro" id="IPR006311">
    <property type="entry name" value="TAT_signal"/>
</dbReference>
<dbReference type="Proteomes" id="UP000325797">
    <property type="component" value="Chromosome"/>
</dbReference>
<evidence type="ECO:0000313" key="5">
    <source>
        <dbReference type="EMBL" id="QEX21766.1"/>
    </source>
</evidence>
<dbReference type="NCBIfam" id="TIGR01409">
    <property type="entry name" value="TAT_signal_seq"/>
    <property type="match status" value="1"/>
</dbReference>
<dbReference type="InterPro" id="IPR025997">
    <property type="entry name" value="SBP_2_dom"/>
</dbReference>
<dbReference type="GO" id="GO:0030246">
    <property type="term" value="F:carbohydrate binding"/>
    <property type="evidence" value="ECO:0007669"/>
    <property type="project" value="UniProtKB-ARBA"/>
</dbReference>
<evidence type="ECO:0000259" key="4">
    <source>
        <dbReference type="Pfam" id="PF13407"/>
    </source>
</evidence>
<dbReference type="PROSITE" id="PS51318">
    <property type="entry name" value="TAT"/>
    <property type="match status" value="1"/>
</dbReference>
<dbReference type="PANTHER" id="PTHR46847">
    <property type="entry name" value="D-ALLOSE-BINDING PERIPLASMIC PROTEIN-RELATED"/>
    <property type="match status" value="1"/>
</dbReference>
<keyword evidence="3" id="KW-0732">Signal</keyword>
<comment type="similarity">
    <text evidence="2">Belongs to the bacterial solute-binding protein 2 family.</text>
</comment>